<dbReference type="FunFam" id="3.10.50.40:FF:000010">
    <property type="entry name" value="Peptidyl-prolyl cis-trans isomerase Pin1"/>
    <property type="match status" value="1"/>
</dbReference>
<dbReference type="PROSITE" id="PS01096">
    <property type="entry name" value="PPIC_PPIASE_1"/>
    <property type="match status" value="1"/>
</dbReference>
<dbReference type="SMART" id="SM00456">
    <property type="entry name" value="WW"/>
    <property type="match status" value="1"/>
</dbReference>
<evidence type="ECO:0000256" key="2">
    <source>
        <dbReference type="ARBA" id="ARBA00023110"/>
    </source>
</evidence>
<accession>A0AAF0EHB4</accession>
<keyword evidence="3 4" id="KW-0413">Isomerase</keyword>
<dbReference type="InterPro" id="IPR051370">
    <property type="entry name" value="PPIase_Pin1"/>
</dbReference>
<dbReference type="GO" id="GO:0005829">
    <property type="term" value="C:cytosol"/>
    <property type="evidence" value="ECO:0007669"/>
    <property type="project" value="TreeGrafter"/>
</dbReference>
<organism evidence="8 9">
    <name type="scientific">Malassezia nana</name>
    <dbReference type="NCBI Taxonomy" id="180528"/>
    <lineage>
        <taxon>Eukaryota</taxon>
        <taxon>Fungi</taxon>
        <taxon>Dikarya</taxon>
        <taxon>Basidiomycota</taxon>
        <taxon>Ustilaginomycotina</taxon>
        <taxon>Malasseziomycetes</taxon>
        <taxon>Malasseziales</taxon>
        <taxon>Malasseziaceae</taxon>
        <taxon>Malassezia</taxon>
    </lineage>
</organism>
<dbReference type="GO" id="GO:0003755">
    <property type="term" value="F:peptidyl-prolyl cis-trans isomerase activity"/>
    <property type="evidence" value="ECO:0007669"/>
    <property type="project" value="UniProtKB-UniRule"/>
</dbReference>
<dbReference type="Gene3D" id="2.20.70.10">
    <property type="match status" value="1"/>
</dbReference>
<dbReference type="AlphaFoldDB" id="A0AAF0EHB4"/>
<evidence type="ECO:0000256" key="4">
    <source>
        <dbReference type="PROSITE-ProRule" id="PRU00278"/>
    </source>
</evidence>
<feature type="domain" description="PpiC" evidence="7">
    <location>
        <begin position="57"/>
        <end position="171"/>
    </location>
</feature>
<dbReference type="Pfam" id="PF00639">
    <property type="entry name" value="Rotamase"/>
    <property type="match status" value="1"/>
</dbReference>
<dbReference type="PANTHER" id="PTHR10657">
    <property type="entry name" value="PEPTIDYL-PROLYL CIS-TRANS ISOMERASE"/>
    <property type="match status" value="1"/>
</dbReference>
<dbReference type="InterPro" id="IPR046357">
    <property type="entry name" value="PPIase_dom_sf"/>
</dbReference>
<comment type="catalytic activity">
    <reaction evidence="1 5">
        <text>[protein]-peptidylproline (omega=180) = [protein]-peptidylproline (omega=0)</text>
        <dbReference type="Rhea" id="RHEA:16237"/>
        <dbReference type="Rhea" id="RHEA-COMP:10747"/>
        <dbReference type="Rhea" id="RHEA-COMP:10748"/>
        <dbReference type="ChEBI" id="CHEBI:83833"/>
        <dbReference type="ChEBI" id="CHEBI:83834"/>
        <dbReference type="EC" id="5.2.1.8"/>
    </reaction>
</comment>
<evidence type="ECO:0000256" key="1">
    <source>
        <dbReference type="ARBA" id="ARBA00000971"/>
    </source>
</evidence>
<dbReference type="CDD" id="cd00201">
    <property type="entry name" value="WW"/>
    <property type="match status" value="1"/>
</dbReference>
<dbReference type="PANTHER" id="PTHR10657:SF4">
    <property type="entry name" value="PEPTIDYL-PROLYL CIS-TRANS ISOMERASE-RELATED"/>
    <property type="match status" value="1"/>
</dbReference>
<reference evidence="8" key="1">
    <citation type="submission" date="2023-03" db="EMBL/GenBank/DDBJ databases">
        <title>Mating type loci evolution in Malassezia.</title>
        <authorList>
            <person name="Coelho M.A."/>
        </authorList>
    </citation>
    <scope>NUCLEOTIDE SEQUENCE</scope>
    <source>
        <strain evidence="8">CBS 9557</strain>
    </source>
</reference>
<evidence type="ECO:0000256" key="3">
    <source>
        <dbReference type="ARBA" id="ARBA00023235"/>
    </source>
</evidence>
<dbReference type="Pfam" id="PF00397">
    <property type="entry name" value="WW"/>
    <property type="match status" value="1"/>
</dbReference>
<dbReference type="SUPFAM" id="SSF51045">
    <property type="entry name" value="WW domain"/>
    <property type="match status" value="1"/>
</dbReference>
<dbReference type="GO" id="GO:0060255">
    <property type="term" value="P:regulation of macromolecule metabolic process"/>
    <property type="evidence" value="ECO:0007669"/>
    <property type="project" value="UniProtKB-ARBA"/>
</dbReference>
<name>A0AAF0EHB4_9BASI</name>
<evidence type="ECO:0000259" key="6">
    <source>
        <dbReference type="PROSITE" id="PS50020"/>
    </source>
</evidence>
<dbReference type="InterPro" id="IPR000297">
    <property type="entry name" value="PPIase_PpiC"/>
</dbReference>
<evidence type="ECO:0000313" key="8">
    <source>
        <dbReference type="EMBL" id="WFD25558.1"/>
    </source>
</evidence>
<proteinExistence type="predicted"/>
<dbReference type="EC" id="5.2.1.8" evidence="5"/>
<dbReference type="InterPro" id="IPR023058">
    <property type="entry name" value="PPIase_PpiC_CS"/>
</dbReference>
<dbReference type="SUPFAM" id="SSF54534">
    <property type="entry name" value="FKBP-like"/>
    <property type="match status" value="1"/>
</dbReference>
<dbReference type="Proteomes" id="UP001213623">
    <property type="component" value="Chromosome 1"/>
</dbReference>
<dbReference type="PROSITE" id="PS50020">
    <property type="entry name" value="WW_DOMAIN_2"/>
    <property type="match status" value="1"/>
</dbReference>
<evidence type="ECO:0000259" key="7">
    <source>
        <dbReference type="PROSITE" id="PS50198"/>
    </source>
</evidence>
<evidence type="ECO:0000313" key="9">
    <source>
        <dbReference type="Proteomes" id="UP001213623"/>
    </source>
</evidence>
<dbReference type="Gene3D" id="3.10.50.40">
    <property type="match status" value="1"/>
</dbReference>
<evidence type="ECO:0000256" key="5">
    <source>
        <dbReference type="RuleBase" id="RU363014"/>
    </source>
</evidence>
<gene>
    <name evidence="8" type="primary">pin1</name>
    <name evidence="8" type="ORF">MNAN1_000518</name>
</gene>
<dbReference type="EMBL" id="CP119892">
    <property type="protein sequence ID" value="WFD25558.1"/>
    <property type="molecule type" value="Genomic_DNA"/>
</dbReference>
<dbReference type="GO" id="GO:0005634">
    <property type="term" value="C:nucleus"/>
    <property type="evidence" value="ECO:0007669"/>
    <property type="project" value="TreeGrafter"/>
</dbReference>
<dbReference type="InterPro" id="IPR036020">
    <property type="entry name" value="WW_dom_sf"/>
</dbReference>
<dbReference type="GO" id="GO:0080090">
    <property type="term" value="P:regulation of primary metabolic process"/>
    <property type="evidence" value="ECO:0007669"/>
    <property type="project" value="UniProtKB-ARBA"/>
</dbReference>
<feature type="domain" description="WW" evidence="6">
    <location>
        <begin position="1"/>
        <end position="33"/>
    </location>
</feature>
<keyword evidence="2 4" id="KW-0697">Rotamase</keyword>
<dbReference type="InterPro" id="IPR001202">
    <property type="entry name" value="WW_dom"/>
</dbReference>
<dbReference type="PROSITE" id="PS50198">
    <property type="entry name" value="PPIC_PPIASE_2"/>
    <property type="match status" value="1"/>
</dbReference>
<protein>
    <recommendedName>
        <fullName evidence="5">Peptidyl-prolyl cis-trans isomerase</fullName>
        <ecNumber evidence="5">5.2.1.8</ecNumber>
    </recommendedName>
</protein>
<sequence>MSHAWEVRFSNSRQLPYFYNAETRVSMWELPEGLSEEQARQLPGGHLLGEASSHDAPAQVRASHLLVKHKDSRRPSSWREQANITRTKDEAIAQLRSYQEQLGAQPSVAAFAELASQFSDCSSARLGGDLGSFGRVQMQRPFEEAAFALGVGQMSDVVETDSGVHLILRTA</sequence>
<keyword evidence="9" id="KW-1185">Reference proteome</keyword>